<proteinExistence type="predicted"/>
<organism evidence="2 3">
    <name type="scientific">Rubus argutus</name>
    <name type="common">Southern blackberry</name>
    <dbReference type="NCBI Taxonomy" id="59490"/>
    <lineage>
        <taxon>Eukaryota</taxon>
        <taxon>Viridiplantae</taxon>
        <taxon>Streptophyta</taxon>
        <taxon>Embryophyta</taxon>
        <taxon>Tracheophyta</taxon>
        <taxon>Spermatophyta</taxon>
        <taxon>Magnoliopsida</taxon>
        <taxon>eudicotyledons</taxon>
        <taxon>Gunneridae</taxon>
        <taxon>Pentapetalae</taxon>
        <taxon>rosids</taxon>
        <taxon>fabids</taxon>
        <taxon>Rosales</taxon>
        <taxon>Rosaceae</taxon>
        <taxon>Rosoideae</taxon>
        <taxon>Rosoideae incertae sedis</taxon>
        <taxon>Rubus</taxon>
    </lineage>
</organism>
<dbReference type="EMBL" id="JBEDUW010000002">
    <property type="protein sequence ID" value="KAK9942283.1"/>
    <property type="molecule type" value="Genomic_DNA"/>
</dbReference>
<sequence length="89" mass="9807">MGKKIVHEESPKEPGEHSRLWYYQDVLQVLTKNTGTSKIEGIMPHLKCLGNIQAFAKSEIHELEGVQIPNKNPRSVRMPKLGASGSGGV</sequence>
<comment type="caution">
    <text evidence="2">The sequence shown here is derived from an EMBL/GenBank/DDBJ whole genome shotgun (WGS) entry which is preliminary data.</text>
</comment>
<evidence type="ECO:0000313" key="2">
    <source>
        <dbReference type="EMBL" id="KAK9942283.1"/>
    </source>
</evidence>
<name>A0AAW1Y342_RUBAR</name>
<dbReference type="AlphaFoldDB" id="A0AAW1Y342"/>
<accession>A0AAW1Y342</accession>
<evidence type="ECO:0000313" key="3">
    <source>
        <dbReference type="Proteomes" id="UP001457282"/>
    </source>
</evidence>
<keyword evidence="3" id="KW-1185">Reference proteome</keyword>
<dbReference type="Proteomes" id="UP001457282">
    <property type="component" value="Unassembled WGS sequence"/>
</dbReference>
<reference evidence="2 3" key="1">
    <citation type="journal article" date="2023" name="G3 (Bethesda)">
        <title>A chromosome-length genome assembly and annotation of blackberry (Rubus argutus, cv. 'Hillquist').</title>
        <authorList>
            <person name="Bruna T."/>
            <person name="Aryal R."/>
            <person name="Dudchenko O."/>
            <person name="Sargent D.J."/>
            <person name="Mead D."/>
            <person name="Buti M."/>
            <person name="Cavallini A."/>
            <person name="Hytonen T."/>
            <person name="Andres J."/>
            <person name="Pham M."/>
            <person name="Weisz D."/>
            <person name="Mascagni F."/>
            <person name="Usai G."/>
            <person name="Natali L."/>
            <person name="Bassil N."/>
            <person name="Fernandez G.E."/>
            <person name="Lomsadze A."/>
            <person name="Armour M."/>
            <person name="Olukolu B."/>
            <person name="Poorten T."/>
            <person name="Britton C."/>
            <person name="Davik J."/>
            <person name="Ashrafi H."/>
            <person name="Aiden E.L."/>
            <person name="Borodovsky M."/>
            <person name="Worthington M."/>
        </authorList>
    </citation>
    <scope>NUCLEOTIDE SEQUENCE [LARGE SCALE GENOMIC DNA]</scope>
    <source>
        <strain evidence="2">PI 553951</strain>
    </source>
</reference>
<gene>
    <name evidence="2" type="ORF">M0R45_007958</name>
</gene>
<feature type="region of interest" description="Disordered" evidence="1">
    <location>
        <begin position="70"/>
        <end position="89"/>
    </location>
</feature>
<protein>
    <submittedName>
        <fullName evidence="2">Uncharacterized protein</fullName>
    </submittedName>
</protein>
<evidence type="ECO:0000256" key="1">
    <source>
        <dbReference type="SAM" id="MobiDB-lite"/>
    </source>
</evidence>